<keyword evidence="2" id="KW-1185">Reference proteome</keyword>
<organism evidence="1 2">
    <name type="scientific">Haloarchaeobius iranensis</name>
    <dbReference type="NCBI Taxonomy" id="996166"/>
    <lineage>
        <taxon>Archaea</taxon>
        <taxon>Methanobacteriati</taxon>
        <taxon>Methanobacteriota</taxon>
        <taxon>Stenosarchaea group</taxon>
        <taxon>Halobacteria</taxon>
        <taxon>Halobacteriales</taxon>
        <taxon>Halorubellaceae</taxon>
        <taxon>Haloarchaeobius</taxon>
    </lineage>
</organism>
<accession>A0A1G9X539</accession>
<dbReference type="EMBL" id="FNIA01000009">
    <property type="protein sequence ID" value="SDM91849.1"/>
    <property type="molecule type" value="Genomic_DNA"/>
</dbReference>
<dbReference type="OrthoDB" id="189973at2157"/>
<reference evidence="1 2" key="1">
    <citation type="submission" date="2016-10" db="EMBL/GenBank/DDBJ databases">
        <authorList>
            <person name="de Groot N.N."/>
        </authorList>
    </citation>
    <scope>NUCLEOTIDE SEQUENCE [LARGE SCALE GENOMIC DNA]</scope>
    <source>
        <strain evidence="2">EB21,IBRC-M 10013,KCTC 4048</strain>
    </source>
</reference>
<dbReference type="Proteomes" id="UP000199370">
    <property type="component" value="Unassembled WGS sequence"/>
</dbReference>
<proteinExistence type="predicted"/>
<evidence type="ECO:0000313" key="1">
    <source>
        <dbReference type="EMBL" id="SDM91849.1"/>
    </source>
</evidence>
<sequence length="178" mass="19711">MSQNERGTTGGTSVQLTPDRVLAAFDGHAPETTRSLATELNAASEVVGETCRTLRERDALARRELDCEHGTVTAWYRPADAEADLEERAEQTLAELSVPGTSEMMRDWRRDAVRAAFEFVVEDGPVVESEFIEHVFPTQNAGYDDADQWWEMVAPRLAEVPGVSPPTDGEVWTSDVSR</sequence>
<name>A0A1G9X539_9EURY</name>
<dbReference type="RefSeq" id="WP_089733458.1">
    <property type="nucleotide sequence ID" value="NZ_FNIA01000009.1"/>
</dbReference>
<protein>
    <submittedName>
        <fullName evidence="1">Uncharacterized protein</fullName>
    </submittedName>
</protein>
<gene>
    <name evidence="1" type="ORF">SAMN05192554_109160</name>
</gene>
<evidence type="ECO:0000313" key="2">
    <source>
        <dbReference type="Proteomes" id="UP000199370"/>
    </source>
</evidence>
<dbReference type="AlphaFoldDB" id="A0A1G9X539"/>